<sequence>MLIRLEVFHGHLSHRPRSNIAYCVWHQPAVSRNLAALLHPIPSYNICESVRGPDGT</sequence>
<protein>
    <submittedName>
        <fullName evidence="1">Uncharacterized protein</fullName>
    </submittedName>
</protein>
<name>A0A0C9Y969_9AGAM</name>
<evidence type="ECO:0000313" key="2">
    <source>
        <dbReference type="Proteomes" id="UP000054018"/>
    </source>
</evidence>
<evidence type="ECO:0000313" key="1">
    <source>
        <dbReference type="EMBL" id="KIK21250.1"/>
    </source>
</evidence>
<reference evidence="1 2" key="1">
    <citation type="submission" date="2014-04" db="EMBL/GenBank/DDBJ databases">
        <authorList>
            <consortium name="DOE Joint Genome Institute"/>
            <person name="Kuo A."/>
            <person name="Kohler A."/>
            <person name="Costa M.D."/>
            <person name="Nagy L.G."/>
            <person name="Floudas D."/>
            <person name="Copeland A."/>
            <person name="Barry K.W."/>
            <person name="Cichocki N."/>
            <person name="Veneault-Fourrey C."/>
            <person name="LaButti K."/>
            <person name="Lindquist E.A."/>
            <person name="Lipzen A."/>
            <person name="Lundell T."/>
            <person name="Morin E."/>
            <person name="Murat C."/>
            <person name="Sun H."/>
            <person name="Tunlid A."/>
            <person name="Henrissat B."/>
            <person name="Grigoriev I.V."/>
            <person name="Hibbett D.S."/>
            <person name="Martin F."/>
            <person name="Nordberg H.P."/>
            <person name="Cantor M.N."/>
            <person name="Hua S.X."/>
        </authorList>
    </citation>
    <scope>NUCLEOTIDE SEQUENCE [LARGE SCALE GENOMIC DNA]</scope>
    <source>
        <strain evidence="1 2">441</strain>
    </source>
</reference>
<gene>
    <name evidence="1" type="ORF">PISMIDRAFT_546516</name>
</gene>
<dbReference type="HOGENOM" id="CLU_3015106_0_0_1"/>
<dbReference type="Proteomes" id="UP000054018">
    <property type="component" value="Unassembled WGS sequence"/>
</dbReference>
<dbReference type="EMBL" id="KN833753">
    <property type="protein sequence ID" value="KIK21250.1"/>
    <property type="molecule type" value="Genomic_DNA"/>
</dbReference>
<proteinExistence type="predicted"/>
<organism evidence="1 2">
    <name type="scientific">Pisolithus microcarpus 441</name>
    <dbReference type="NCBI Taxonomy" id="765257"/>
    <lineage>
        <taxon>Eukaryota</taxon>
        <taxon>Fungi</taxon>
        <taxon>Dikarya</taxon>
        <taxon>Basidiomycota</taxon>
        <taxon>Agaricomycotina</taxon>
        <taxon>Agaricomycetes</taxon>
        <taxon>Agaricomycetidae</taxon>
        <taxon>Boletales</taxon>
        <taxon>Sclerodermatineae</taxon>
        <taxon>Pisolithaceae</taxon>
        <taxon>Pisolithus</taxon>
    </lineage>
</organism>
<reference evidence="2" key="2">
    <citation type="submission" date="2015-01" db="EMBL/GenBank/DDBJ databases">
        <title>Evolutionary Origins and Diversification of the Mycorrhizal Mutualists.</title>
        <authorList>
            <consortium name="DOE Joint Genome Institute"/>
            <consortium name="Mycorrhizal Genomics Consortium"/>
            <person name="Kohler A."/>
            <person name="Kuo A."/>
            <person name="Nagy L.G."/>
            <person name="Floudas D."/>
            <person name="Copeland A."/>
            <person name="Barry K.W."/>
            <person name="Cichocki N."/>
            <person name="Veneault-Fourrey C."/>
            <person name="LaButti K."/>
            <person name="Lindquist E.A."/>
            <person name="Lipzen A."/>
            <person name="Lundell T."/>
            <person name="Morin E."/>
            <person name="Murat C."/>
            <person name="Riley R."/>
            <person name="Ohm R."/>
            <person name="Sun H."/>
            <person name="Tunlid A."/>
            <person name="Henrissat B."/>
            <person name="Grigoriev I.V."/>
            <person name="Hibbett D.S."/>
            <person name="Martin F."/>
        </authorList>
    </citation>
    <scope>NUCLEOTIDE SEQUENCE [LARGE SCALE GENOMIC DNA]</scope>
    <source>
        <strain evidence="2">441</strain>
    </source>
</reference>
<accession>A0A0C9Y969</accession>
<keyword evidence="2" id="KW-1185">Reference proteome</keyword>
<dbReference type="AlphaFoldDB" id="A0A0C9Y969"/>